<dbReference type="Proteomes" id="UP001500192">
    <property type="component" value="Unassembled WGS sequence"/>
</dbReference>
<keyword evidence="2" id="KW-0489">Methyltransferase</keyword>
<keyword evidence="3" id="KW-0808">Transferase</keyword>
<name>A0ABP9R6B5_9PSEU</name>
<protein>
    <recommendedName>
        <fullName evidence="1">site-specific DNA-methyltransferase (adenine-specific)</fullName>
        <ecNumber evidence="1">2.1.1.72</ecNumber>
    </recommendedName>
</protein>
<comment type="caution">
    <text evidence="8">The sequence shown here is derived from an EMBL/GenBank/DDBJ whole genome shotgun (WGS) entry which is preliminary data.</text>
</comment>
<organism evidence="8 9">
    <name type="scientific">Amycolatopsis dongchuanensis</name>
    <dbReference type="NCBI Taxonomy" id="1070866"/>
    <lineage>
        <taxon>Bacteria</taxon>
        <taxon>Bacillati</taxon>
        <taxon>Actinomycetota</taxon>
        <taxon>Actinomycetes</taxon>
        <taxon>Pseudonocardiales</taxon>
        <taxon>Pseudonocardiaceae</taxon>
        <taxon>Amycolatopsis</taxon>
    </lineage>
</organism>
<dbReference type="EMBL" id="BAABIB010000098">
    <property type="protein sequence ID" value="GAA5172242.1"/>
    <property type="molecule type" value="Genomic_DNA"/>
</dbReference>
<evidence type="ECO:0000256" key="3">
    <source>
        <dbReference type="ARBA" id="ARBA00022679"/>
    </source>
</evidence>
<evidence type="ECO:0000313" key="9">
    <source>
        <dbReference type="Proteomes" id="UP001500192"/>
    </source>
</evidence>
<keyword evidence="9" id="KW-1185">Reference proteome</keyword>
<dbReference type="Pfam" id="PF18135">
    <property type="entry name" value="Type_ISP_C"/>
    <property type="match status" value="1"/>
</dbReference>
<evidence type="ECO:0000256" key="5">
    <source>
        <dbReference type="SAM" id="MobiDB-lite"/>
    </source>
</evidence>
<evidence type="ECO:0000256" key="2">
    <source>
        <dbReference type="ARBA" id="ARBA00022603"/>
    </source>
</evidence>
<proteinExistence type="predicted"/>
<feature type="domain" description="Type ISP restriction-modification enzyme LLaBIII C-terminal specificity" evidence="7">
    <location>
        <begin position="690"/>
        <end position="1041"/>
    </location>
</feature>
<gene>
    <name evidence="8" type="ORF">GCM10023214_53480</name>
</gene>
<comment type="catalytic activity">
    <reaction evidence="4">
        <text>a 2'-deoxyadenosine in DNA + S-adenosyl-L-methionine = an N(6)-methyl-2'-deoxyadenosine in DNA + S-adenosyl-L-homocysteine + H(+)</text>
        <dbReference type="Rhea" id="RHEA:15197"/>
        <dbReference type="Rhea" id="RHEA-COMP:12418"/>
        <dbReference type="Rhea" id="RHEA-COMP:12419"/>
        <dbReference type="ChEBI" id="CHEBI:15378"/>
        <dbReference type="ChEBI" id="CHEBI:57856"/>
        <dbReference type="ChEBI" id="CHEBI:59789"/>
        <dbReference type="ChEBI" id="CHEBI:90615"/>
        <dbReference type="ChEBI" id="CHEBI:90616"/>
        <dbReference type="EC" id="2.1.1.72"/>
    </reaction>
</comment>
<dbReference type="InterPro" id="IPR003356">
    <property type="entry name" value="DNA_methylase_A-5"/>
</dbReference>
<dbReference type="PRINTS" id="PR00507">
    <property type="entry name" value="N12N6MTFRASE"/>
</dbReference>
<dbReference type="Gene3D" id="3.40.50.150">
    <property type="entry name" value="Vaccinia Virus protein VP39"/>
    <property type="match status" value="1"/>
</dbReference>
<accession>A0ABP9R6B5</accession>
<feature type="region of interest" description="Disordered" evidence="5">
    <location>
        <begin position="737"/>
        <end position="767"/>
    </location>
</feature>
<evidence type="ECO:0000256" key="1">
    <source>
        <dbReference type="ARBA" id="ARBA00011900"/>
    </source>
</evidence>
<dbReference type="InterPro" id="IPR050953">
    <property type="entry name" value="N4_N6_ade-DNA_methylase"/>
</dbReference>
<reference evidence="9" key="1">
    <citation type="journal article" date="2019" name="Int. J. Syst. Evol. Microbiol.">
        <title>The Global Catalogue of Microorganisms (GCM) 10K type strain sequencing project: providing services to taxonomists for standard genome sequencing and annotation.</title>
        <authorList>
            <consortium name="The Broad Institute Genomics Platform"/>
            <consortium name="The Broad Institute Genome Sequencing Center for Infectious Disease"/>
            <person name="Wu L."/>
            <person name="Ma J."/>
        </authorList>
    </citation>
    <scope>NUCLEOTIDE SEQUENCE [LARGE SCALE GENOMIC DNA]</scope>
    <source>
        <strain evidence="9">JCM 18054</strain>
    </source>
</reference>
<dbReference type="InterPro" id="IPR041635">
    <property type="entry name" value="Type_ISP_LLaBIII_C"/>
</dbReference>
<dbReference type="EC" id="2.1.1.72" evidence="1"/>
<evidence type="ECO:0000259" key="7">
    <source>
        <dbReference type="Pfam" id="PF18135"/>
    </source>
</evidence>
<sequence>MRRGQRVTVTNGTPDFELVISDFGRAVTRKLRTGHGSQEDHLRGPFEKMLTSIAESLGLAVTTVGETMLPDLALRPDYAINVEGARVGYVELKKPGRGVPSTWSSPSAHDKEQWEKFQLLPNVLYSDGEQFARYKFGKLQGEVARLEPGLSRAGEKLHAQSSAFARVMTDFLLWEPERPRSLDDLVRLTSNLCRLLRDDVAAELHRERTGRARHQTFTALAMDWRQVLFPNLTDTQFADQYAQTVTFALLLARVEGVSFQGRSIGEIARLLGKKHSLMGRALTVLTDQPEEELSIALTTMLRVLGVVDWAAFPDDSYSMLYENFLDNYDPALRRKSGVYYTPAGLVSFTTRFVDEILRKKLGRRLGFAERDVIVVDPAMGTGSFLAEVVNTVASTIAVEEGPGAVAPHLRELAGRLIGFENQAAPYAVAELRLHSLLKKRHRSEVPHSERRFLADTLDDPDAQTLPLGKMYEAINRSRRGANQVKREEPVMVVLGNPPYADKAAGTAPWIEKSGAGKGTPGLKAFRRVGNGRREYVLSNKYVYFWRWATWKAFDAHPGHPSGVVAFVCSAGFLAGPGFAGMREYLRRTADEGWIIDLTPEGHQPPVNTRFFRGNQQPICLAVFIRRGGPDPDSPARVHRTSVDGTVDDKVAALASLTIEDARWRQCLDGWDAPFDLGGSETWSAMPALTDLMPWAIPGVKPNRTWVYAPEPETLHERWRTLTRAPLSEKPLLLKETRDTRADSDKPQIPGMVEHTGTIGTETGPCPPLNRVAHRSFDRKWVIPDARLHDTPRPPLWCTHSDRQIFVIEQHAHSITAGPALVFSSLIPDMHYHSGRGGRVLPLYRDAPATSANVTPGLLDFLSRQLKCAVSAEDLVAYLAAVTGHHGFTRCFGEDLKQPGVRIPLTRSPDFWRAAVGLGQEVLWLYTYGERYIDPAANRPPAAPRMTARQERPTVRVGIPDTPEQMPDTIRYDEANRALHIGEGVIAPVAPEVMAFEVSGMPVVKHWFNYRKKNPDGTRSSPLNDIVATTWTSAMTTELLDLLNVLGRCAALEPAQDELLEKIVSGPLIAVEDLTSAGVLPVPESATKMPKPDSQYNLFDES</sequence>
<dbReference type="SUPFAM" id="SSF53335">
    <property type="entry name" value="S-adenosyl-L-methionine-dependent methyltransferases"/>
    <property type="match status" value="1"/>
</dbReference>
<feature type="domain" description="DNA methylase adenine-specific" evidence="6">
    <location>
        <begin position="315"/>
        <end position="502"/>
    </location>
</feature>
<evidence type="ECO:0000259" key="6">
    <source>
        <dbReference type="Pfam" id="PF02384"/>
    </source>
</evidence>
<evidence type="ECO:0000313" key="8">
    <source>
        <dbReference type="EMBL" id="GAA5172242.1"/>
    </source>
</evidence>
<dbReference type="PANTHER" id="PTHR33841">
    <property type="entry name" value="DNA METHYLTRANSFERASE YEEA-RELATED"/>
    <property type="match status" value="1"/>
</dbReference>
<dbReference type="InterPro" id="IPR029063">
    <property type="entry name" value="SAM-dependent_MTases_sf"/>
</dbReference>
<evidence type="ECO:0000256" key="4">
    <source>
        <dbReference type="ARBA" id="ARBA00047942"/>
    </source>
</evidence>
<dbReference type="PANTHER" id="PTHR33841:SF1">
    <property type="entry name" value="DNA METHYLTRANSFERASE A"/>
    <property type="match status" value="1"/>
</dbReference>
<dbReference type="Pfam" id="PF02384">
    <property type="entry name" value="N6_Mtase"/>
    <property type="match status" value="1"/>
</dbReference>